<accession>A0A7G2BZN7</accession>
<organism evidence="3 4">
    <name type="scientific">Angomonas deanei</name>
    <dbReference type="NCBI Taxonomy" id="59799"/>
    <lineage>
        <taxon>Eukaryota</taxon>
        <taxon>Discoba</taxon>
        <taxon>Euglenozoa</taxon>
        <taxon>Kinetoplastea</taxon>
        <taxon>Metakinetoplastina</taxon>
        <taxon>Trypanosomatida</taxon>
        <taxon>Trypanosomatidae</taxon>
        <taxon>Strigomonadinae</taxon>
        <taxon>Angomonas</taxon>
    </lineage>
</organism>
<dbReference type="VEuPathDB" id="TriTrypDB:ADEAN_000015700"/>
<evidence type="ECO:0000313" key="4">
    <source>
        <dbReference type="Proteomes" id="UP000515908"/>
    </source>
</evidence>
<protein>
    <submittedName>
        <fullName evidence="3">Uncharacterized protein</fullName>
    </submittedName>
</protein>
<gene>
    <name evidence="3" type="ORF">ADEAN_000015700</name>
</gene>
<evidence type="ECO:0000313" key="3">
    <source>
        <dbReference type="EMBL" id="CAD2212745.1"/>
    </source>
</evidence>
<dbReference type="EMBL" id="LR877145">
    <property type="protein sequence ID" value="CAD2212745.1"/>
    <property type="molecule type" value="Genomic_DNA"/>
</dbReference>
<keyword evidence="2" id="KW-0732">Signal</keyword>
<feature type="compositionally biased region" description="Basic and acidic residues" evidence="1">
    <location>
        <begin position="970"/>
        <end position="979"/>
    </location>
</feature>
<name>A0A7G2BZN7_9TRYP</name>
<evidence type="ECO:0000256" key="2">
    <source>
        <dbReference type="SAM" id="SignalP"/>
    </source>
</evidence>
<dbReference type="AlphaFoldDB" id="A0A7G2BZN7"/>
<evidence type="ECO:0000256" key="1">
    <source>
        <dbReference type="SAM" id="MobiDB-lite"/>
    </source>
</evidence>
<reference evidence="3 4" key="1">
    <citation type="submission" date="2020-08" db="EMBL/GenBank/DDBJ databases">
        <authorList>
            <person name="Newling K."/>
            <person name="Davey J."/>
            <person name="Forrester S."/>
        </authorList>
    </citation>
    <scope>NUCLEOTIDE SEQUENCE [LARGE SCALE GENOMIC DNA]</scope>
    <source>
        <strain evidence="4">Crithidia deanei Carvalho (ATCC PRA-265)</strain>
    </source>
</reference>
<feature type="region of interest" description="Disordered" evidence="1">
    <location>
        <begin position="950"/>
        <end position="979"/>
    </location>
</feature>
<feature type="signal peptide" evidence="2">
    <location>
        <begin position="1"/>
        <end position="19"/>
    </location>
</feature>
<dbReference type="Proteomes" id="UP000515908">
    <property type="component" value="Chromosome 01"/>
</dbReference>
<feature type="chain" id="PRO_5029018336" evidence="2">
    <location>
        <begin position="20"/>
        <end position="997"/>
    </location>
</feature>
<sequence>MKRLLKGILSLHSTALITSVGTYKTHDNNSSANNSKLFSLQYRTLEKEVNLLLNNITINSNHSSVKEEKNDVSHFSEDEGAENSLFTAYGNDNFLKELGITDRMQQEKENRHVTTEKKDIILHLQPLVTNYVASGIKSRVKPLQLLHNIASILAPAVQQERSATVDRFFSQACQGLLLEAELEYLVHKEKELLSILRSEKSLMMRRHNVNSFEREVQKRYETMVTEAKTLVQMLFPKSNNETLLQSPTVLISYIKVLSYIGDSDRCLSLLVHLLSALESTSEDCQAMKERYGNTVDTDNTNLLFEVVFFSLRSLQQSAFLSVDTNSNLKRHEMSQNSFEVVYSFMIRFFHLTRDAEQGDSDTTSDAQKRLLFALLLSAHMDKNSNYYEIVQKMFTSLLTTTDVAFESSERIVRHDTVRHLNFELSLSNEEIIRSIFCNILLSFTFVNYLETNTPEDSSSSNKSVLLDDLYKLVRENVTQGTLEGNAVTQAWLGAYTLPRTANTSDNSGKSGLLLNALLSHAQKGNEESKGANNRNQLTAAEEVFLLYFLSFANTTSGAAGKAYQSILAFLSQRLQSKITTQHLHLVALELLTEMEADGADQKDYYYSAVYDLLQRIYERRGSEVLLVSKEDPSNPEKTSVHLYNERSFFLRLLTFYKHVTQKIHNNTLSSEGPMEFETSVFRVFLDDLMNQGNSPARIHSPLLAGLVQEIQQTLLTYQQGEGKGNAKVAYWLECMDRLMKEVTPKDIRYLPEQDGEVWLVTFWKPISAYTLTEFLSGRELVDYVEKVKTYLTTEKQKAGNVALCLSWSDFHALRTVEEYVSVLTANRDNKELPSFTEMNEKAVFFVSLQNPTANMQKVEVDKTLGLNTPIEIPFTSDVTYANGSPNPHNIISSWLGKWVRQFPFLYIKKGGSFSTQSGQEVLSTLFRAEGMMKELLLFHSANRRASQPLTKGTPIIIHEEEAPQDDGENAEEKESETDVKKRVVLTAEEMLVDIHNY</sequence>
<keyword evidence="4" id="KW-1185">Reference proteome</keyword>
<proteinExistence type="predicted"/>